<name>A0ACC1YBS9_MELAZ</name>
<organism evidence="1 2">
    <name type="scientific">Melia azedarach</name>
    <name type="common">Chinaberry tree</name>
    <dbReference type="NCBI Taxonomy" id="155640"/>
    <lineage>
        <taxon>Eukaryota</taxon>
        <taxon>Viridiplantae</taxon>
        <taxon>Streptophyta</taxon>
        <taxon>Embryophyta</taxon>
        <taxon>Tracheophyta</taxon>
        <taxon>Spermatophyta</taxon>
        <taxon>Magnoliopsida</taxon>
        <taxon>eudicotyledons</taxon>
        <taxon>Gunneridae</taxon>
        <taxon>Pentapetalae</taxon>
        <taxon>rosids</taxon>
        <taxon>malvids</taxon>
        <taxon>Sapindales</taxon>
        <taxon>Meliaceae</taxon>
        <taxon>Melia</taxon>
    </lineage>
</organism>
<sequence length="142" mass="15162">MLDLFDITGIVHFGIAGNTNISLSIGDGMTLEQCVNSTLCLPEKPKVGLGLRGSTANIFVDSAAYSDFLFLTFNVSSVDMESSAVAMTSLSNGFWVIVIRGLSDVAARQSGQNVVDKFGALNLAVKLITNIPIFKQNPFLNN</sequence>
<evidence type="ECO:0000313" key="1">
    <source>
        <dbReference type="EMBL" id="KAJ4720668.1"/>
    </source>
</evidence>
<keyword evidence="2" id="KW-1185">Reference proteome</keyword>
<reference evidence="1 2" key="1">
    <citation type="journal article" date="2023" name="Science">
        <title>Complex scaffold remodeling in plant triterpene biosynthesis.</title>
        <authorList>
            <person name="De La Pena R."/>
            <person name="Hodgson H."/>
            <person name="Liu J.C."/>
            <person name="Stephenson M.J."/>
            <person name="Martin A.C."/>
            <person name="Owen C."/>
            <person name="Harkess A."/>
            <person name="Leebens-Mack J."/>
            <person name="Jimenez L.E."/>
            <person name="Osbourn A."/>
            <person name="Sattely E.S."/>
        </authorList>
    </citation>
    <scope>NUCLEOTIDE SEQUENCE [LARGE SCALE GENOMIC DNA]</scope>
    <source>
        <strain evidence="2">cv. JPN11</strain>
        <tissue evidence="1">Leaf</tissue>
    </source>
</reference>
<dbReference type="EMBL" id="CM051397">
    <property type="protein sequence ID" value="KAJ4720668.1"/>
    <property type="molecule type" value="Genomic_DNA"/>
</dbReference>
<accession>A0ACC1YBS9</accession>
<comment type="caution">
    <text evidence="1">The sequence shown here is derived from an EMBL/GenBank/DDBJ whole genome shotgun (WGS) entry which is preliminary data.</text>
</comment>
<protein>
    <submittedName>
        <fullName evidence="1">Bark storage protein A-like</fullName>
    </submittedName>
</protein>
<evidence type="ECO:0000313" key="2">
    <source>
        <dbReference type="Proteomes" id="UP001164539"/>
    </source>
</evidence>
<dbReference type="Proteomes" id="UP001164539">
    <property type="component" value="Chromosome 4"/>
</dbReference>
<gene>
    <name evidence="1" type="ORF">OWV82_008458</name>
</gene>
<proteinExistence type="predicted"/>